<evidence type="ECO:0000313" key="2">
    <source>
        <dbReference type="Proteomes" id="UP001434337"/>
    </source>
</evidence>
<name>A0ABZ3CAG7_9ACTN</name>
<protein>
    <submittedName>
        <fullName evidence="1">Uncharacterized protein</fullName>
    </submittedName>
</protein>
<sequence>MHHPAQPPELVTDLSPTTWIEPRLEPWGWGRGVPVCSQVPTGFAVYLRLFHPAPDGRRWDRIAAQRYRFAHPLMQWEGLCRNQDEFVNGPMIGSLPEAEMRRLFGHLPSADEVYYAFWNGFGLDYVAAGLDPERPGRVLGQGRRIDSWRTPLLELPSRGYVVLRGPLHPLALVTRGQGDAPLEPEQSPNLIWPAEHTWFVATEIDHRFTLIGGDEALATALLDDPELEVVRVQPDDRIDYGGDTVNDKLPAWG</sequence>
<dbReference type="Proteomes" id="UP001434337">
    <property type="component" value="Chromosome"/>
</dbReference>
<reference evidence="1 2" key="1">
    <citation type="journal article" date="2023" name="Environ Microbiome">
        <title>A coral-associated actinobacterium mitigates coral bleaching under heat stress.</title>
        <authorList>
            <person name="Li J."/>
            <person name="Zou Y."/>
            <person name="Li Q."/>
            <person name="Zhang J."/>
            <person name="Bourne D.G."/>
            <person name="Lyu Y."/>
            <person name="Liu C."/>
            <person name="Zhang S."/>
        </authorList>
    </citation>
    <scope>NUCLEOTIDE SEQUENCE [LARGE SCALE GENOMIC DNA]</scope>
    <source>
        <strain evidence="1 2">SCSIO 13291</strain>
    </source>
</reference>
<evidence type="ECO:0000313" key="1">
    <source>
        <dbReference type="EMBL" id="WZW99772.1"/>
    </source>
</evidence>
<dbReference type="RefSeq" id="WP_342373300.1">
    <property type="nucleotide sequence ID" value="NZ_CP115965.1"/>
</dbReference>
<proteinExistence type="predicted"/>
<accession>A0ABZ3CAG7</accession>
<organism evidence="1 2">
    <name type="scientific">Propioniciclava soli</name>
    <dbReference type="NCBI Taxonomy" id="2775081"/>
    <lineage>
        <taxon>Bacteria</taxon>
        <taxon>Bacillati</taxon>
        <taxon>Actinomycetota</taxon>
        <taxon>Actinomycetes</taxon>
        <taxon>Propionibacteriales</taxon>
        <taxon>Propionibacteriaceae</taxon>
        <taxon>Propioniciclava</taxon>
    </lineage>
</organism>
<gene>
    <name evidence="1" type="ORF">PCC79_06145</name>
</gene>
<dbReference type="EMBL" id="CP115965">
    <property type="protein sequence ID" value="WZW99772.1"/>
    <property type="molecule type" value="Genomic_DNA"/>
</dbReference>
<keyword evidence="2" id="KW-1185">Reference proteome</keyword>